<keyword evidence="5" id="KW-0256">Endoplasmic reticulum</keyword>
<dbReference type="InterPro" id="IPR003593">
    <property type="entry name" value="AAA+_ATPase"/>
</dbReference>
<dbReference type="GO" id="GO:0005525">
    <property type="term" value="F:GTP binding"/>
    <property type="evidence" value="ECO:0007669"/>
    <property type="project" value="UniProtKB-KW"/>
</dbReference>
<dbReference type="Gene3D" id="3.30.450.60">
    <property type="match status" value="1"/>
</dbReference>
<dbReference type="InterPro" id="IPR011012">
    <property type="entry name" value="Longin-like_dom_sf"/>
</dbReference>
<keyword evidence="8" id="KW-0675">Receptor</keyword>
<dbReference type="GO" id="GO:0006886">
    <property type="term" value="P:intracellular protein transport"/>
    <property type="evidence" value="ECO:0007669"/>
    <property type="project" value="InterPro"/>
</dbReference>
<dbReference type="STRING" id="329885.A0A4U0U1F9"/>
<dbReference type="InterPro" id="IPR027417">
    <property type="entry name" value="P-loop_NTPase"/>
</dbReference>
<feature type="region of interest" description="Disordered" evidence="11">
    <location>
        <begin position="329"/>
        <end position="348"/>
    </location>
</feature>
<reference evidence="13 14" key="1">
    <citation type="submission" date="2017-03" db="EMBL/GenBank/DDBJ databases">
        <title>Genomes of endolithic fungi from Antarctica.</title>
        <authorList>
            <person name="Coleine C."/>
            <person name="Masonjones S."/>
            <person name="Stajich J.E."/>
        </authorList>
    </citation>
    <scope>NUCLEOTIDE SEQUENCE [LARGE SCALE GENOMIC DNA]</scope>
    <source>
        <strain evidence="13 14">CCFEE 5311</strain>
    </source>
</reference>
<dbReference type="Pfam" id="PF02881">
    <property type="entry name" value="SRP54_N"/>
    <property type="match status" value="1"/>
</dbReference>
<evidence type="ECO:0000256" key="3">
    <source>
        <dbReference type="ARBA" id="ARBA00011870"/>
    </source>
</evidence>
<sequence length="688" mass="73432">MLDGFEILTTSGIVLWRRHYTPISSSLIDSLVRDVFIEEKQKPGGGENGAPSYKKDRYTLRWTTAKDVGLVFVAVYQSLLHLSWIESLLTAVKGLFIKAYGQELKAAHTLKVNTAQWDPTFDALVNRLDTGSTRRQSDTIDSEGPTELTPPSSSAGDDADEPPPVPAPLFRKPAIPIKRDDLVGDSTSTDATPIPTPDTSRPATPGHAPSHLLTAKGGPGKASRRSRKAQTFNASAPASSGDESSPGHNLKGGAKTAAKGKRRWDVDGMAIEGDDDGVLDYSAPATPGPDSTERELDVAEVNTSQMGSRTGKGQFVLKDLDDEVDAILASSSKPQQRSNATDDTTGSGLLASASSRLTSLFRNVVGGKTLTKADLQLPLQQMQTHLLSKNVAPEAANRLCQAVETDLLDQKTANYTSIESTIRDSMTKALTRMLTPTSSLDLLREVTSITSGQGAPARPYVISIVGVNGVGKSTNLSKIAFFLLQNHFRVLVVAGDTFRSGAVEQLRVHVRNLSALSQREGVGKVELFEKGYGKDAATVARDAVAFATNKGAQPPGGSGQMLYDVVLIDTAGRRHNDSRLMSSLTKFGQLANPDKVFMVGEALVGTDSVAQARNFAKEFVDTKGKLRNNGVGMDGFIISKCDTVGDMVGTLVSMVHATGIPVVFLGVGQHYGDLRGLNVGWAVDKLMK</sequence>
<feature type="compositionally biased region" description="Polar residues" evidence="11">
    <location>
        <begin position="185"/>
        <end position="202"/>
    </location>
</feature>
<evidence type="ECO:0000256" key="2">
    <source>
        <dbReference type="ARBA" id="ARBA00008531"/>
    </source>
</evidence>
<evidence type="ECO:0000256" key="5">
    <source>
        <dbReference type="ARBA" id="ARBA00022824"/>
    </source>
</evidence>
<dbReference type="PANTHER" id="PTHR43134:SF1">
    <property type="entry name" value="SIGNAL RECOGNITION PARTICLE RECEPTOR SUBUNIT ALPHA"/>
    <property type="match status" value="1"/>
</dbReference>
<evidence type="ECO:0000256" key="1">
    <source>
        <dbReference type="ARBA" id="ARBA00004397"/>
    </source>
</evidence>
<dbReference type="InterPro" id="IPR042101">
    <property type="entry name" value="SRP54_N_sf"/>
</dbReference>
<dbReference type="SUPFAM" id="SSF52540">
    <property type="entry name" value="P-loop containing nucleoside triphosphate hydrolases"/>
    <property type="match status" value="1"/>
</dbReference>
<dbReference type="PROSITE" id="PS00300">
    <property type="entry name" value="SRP54"/>
    <property type="match status" value="1"/>
</dbReference>
<dbReference type="EMBL" id="NAJP01000115">
    <property type="protein sequence ID" value="TKA28771.1"/>
    <property type="molecule type" value="Genomic_DNA"/>
</dbReference>
<comment type="subcellular location">
    <subcellularLocation>
        <location evidence="1">Endoplasmic reticulum membrane</location>
        <topology evidence="1">Peripheral membrane protein</topology>
        <orientation evidence="1">Cytoplasmic side</orientation>
    </subcellularLocation>
</comment>
<evidence type="ECO:0000256" key="10">
    <source>
        <dbReference type="ARBA" id="ARBA00081194"/>
    </source>
</evidence>
<feature type="region of interest" description="Disordered" evidence="11">
    <location>
        <begin position="128"/>
        <end position="295"/>
    </location>
</feature>
<dbReference type="Pfam" id="PF04086">
    <property type="entry name" value="SRP-alpha_N"/>
    <property type="match status" value="1"/>
</dbReference>
<dbReference type="FunFam" id="1.20.120.140:FF:000009">
    <property type="entry name" value="Signal sequence receptor alpha subunit"/>
    <property type="match status" value="1"/>
</dbReference>
<evidence type="ECO:0000256" key="6">
    <source>
        <dbReference type="ARBA" id="ARBA00023134"/>
    </source>
</evidence>
<feature type="compositionally biased region" description="Polar residues" evidence="11">
    <location>
        <begin position="229"/>
        <end position="247"/>
    </location>
</feature>
<dbReference type="AlphaFoldDB" id="A0A4U0U1F9"/>
<dbReference type="Proteomes" id="UP000310066">
    <property type="component" value="Unassembled WGS sequence"/>
</dbReference>
<dbReference type="Pfam" id="PF00448">
    <property type="entry name" value="SRP54"/>
    <property type="match status" value="1"/>
</dbReference>
<dbReference type="InterPro" id="IPR000897">
    <property type="entry name" value="SRP54_GTPase_dom"/>
</dbReference>
<evidence type="ECO:0000256" key="4">
    <source>
        <dbReference type="ARBA" id="ARBA00022741"/>
    </source>
</evidence>
<keyword evidence="4" id="KW-0547">Nucleotide-binding</keyword>
<evidence type="ECO:0000256" key="8">
    <source>
        <dbReference type="ARBA" id="ARBA00023170"/>
    </source>
</evidence>
<dbReference type="FunFam" id="3.40.50.300:FF:000566">
    <property type="entry name" value="Signal recognition particle receptor subunit alpha"/>
    <property type="match status" value="1"/>
</dbReference>
<keyword evidence="6" id="KW-0342">GTP-binding</keyword>
<protein>
    <recommendedName>
        <fullName evidence="9">Signal recognition particle receptor subunit alpha homolog</fullName>
    </recommendedName>
    <alternativeName>
        <fullName evidence="10">Docking protein alpha</fullName>
    </alternativeName>
</protein>
<comment type="subunit">
    <text evidence="3">Heterodimer of an alpha and a beta chain.</text>
</comment>
<accession>A0A4U0U1F9</accession>
<dbReference type="OrthoDB" id="1727884at2759"/>
<dbReference type="InterPro" id="IPR036225">
    <property type="entry name" value="SRP/SRP_N"/>
</dbReference>
<organism evidence="13 14">
    <name type="scientific">Friedmanniomyces endolithicus</name>
    <dbReference type="NCBI Taxonomy" id="329885"/>
    <lineage>
        <taxon>Eukaryota</taxon>
        <taxon>Fungi</taxon>
        <taxon>Dikarya</taxon>
        <taxon>Ascomycota</taxon>
        <taxon>Pezizomycotina</taxon>
        <taxon>Dothideomycetes</taxon>
        <taxon>Dothideomycetidae</taxon>
        <taxon>Mycosphaerellales</taxon>
        <taxon>Teratosphaeriaceae</taxon>
        <taxon>Friedmanniomyces</taxon>
    </lineage>
</organism>
<evidence type="ECO:0000256" key="9">
    <source>
        <dbReference type="ARBA" id="ARBA00071429"/>
    </source>
</evidence>
<comment type="caution">
    <text evidence="13">The sequence shown here is derived from an EMBL/GenBank/DDBJ whole genome shotgun (WGS) entry which is preliminary data.</text>
</comment>
<keyword evidence="7" id="KW-0472">Membrane</keyword>
<dbReference type="GO" id="GO:0003924">
    <property type="term" value="F:GTPase activity"/>
    <property type="evidence" value="ECO:0007669"/>
    <property type="project" value="InterPro"/>
</dbReference>
<dbReference type="InterPro" id="IPR007222">
    <property type="entry name" value="Sig_recog_particle_rcpt_asu_N"/>
</dbReference>
<dbReference type="Gene3D" id="3.40.50.300">
    <property type="entry name" value="P-loop containing nucleotide triphosphate hydrolases"/>
    <property type="match status" value="1"/>
</dbReference>
<dbReference type="SUPFAM" id="SSF64356">
    <property type="entry name" value="SNARE-like"/>
    <property type="match status" value="1"/>
</dbReference>
<dbReference type="SMART" id="SM00963">
    <property type="entry name" value="SRP54_N"/>
    <property type="match status" value="1"/>
</dbReference>
<comment type="similarity">
    <text evidence="2">Belongs to the GTP-binding SRP family.</text>
</comment>
<evidence type="ECO:0000256" key="7">
    <source>
        <dbReference type="ARBA" id="ARBA00023136"/>
    </source>
</evidence>
<name>A0A4U0U1F9_9PEZI</name>
<evidence type="ECO:0000313" key="14">
    <source>
        <dbReference type="Proteomes" id="UP000310066"/>
    </source>
</evidence>
<gene>
    <name evidence="13" type="ORF">B0A54_15960</name>
</gene>
<dbReference type="GO" id="GO:0006614">
    <property type="term" value="P:SRP-dependent cotranslational protein targeting to membrane"/>
    <property type="evidence" value="ECO:0007669"/>
    <property type="project" value="InterPro"/>
</dbReference>
<dbReference type="Gene3D" id="1.20.120.140">
    <property type="entry name" value="Signal recognition particle SRP54, nucleotide-binding domain"/>
    <property type="match status" value="1"/>
</dbReference>
<dbReference type="PANTHER" id="PTHR43134">
    <property type="entry name" value="SIGNAL RECOGNITION PARTICLE RECEPTOR SUBUNIT ALPHA"/>
    <property type="match status" value="1"/>
</dbReference>
<dbReference type="SMART" id="SM00382">
    <property type="entry name" value="AAA"/>
    <property type="match status" value="1"/>
</dbReference>
<dbReference type="GO" id="GO:0005785">
    <property type="term" value="C:signal recognition particle receptor complex"/>
    <property type="evidence" value="ECO:0007669"/>
    <property type="project" value="InterPro"/>
</dbReference>
<evidence type="ECO:0000256" key="11">
    <source>
        <dbReference type="SAM" id="MobiDB-lite"/>
    </source>
</evidence>
<dbReference type="GO" id="GO:0005047">
    <property type="term" value="F:signal recognition particle binding"/>
    <property type="evidence" value="ECO:0007669"/>
    <property type="project" value="InterPro"/>
</dbReference>
<dbReference type="InterPro" id="IPR013822">
    <property type="entry name" value="Signal_recog_particl_SRP54_hlx"/>
</dbReference>
<dbReference type="CDD" id="cd14826">
    <property type="entry name" value="SR_alpha_SRX"/>
    <property type="match status" value="1"/>
</dbReference>
<proteinExistence type="inferred from homology"/>
<dbReference type="SUPFAM" id="SSF47364">
    <property type="entry name" value="Domain of the SRP/SRP receptor G-proteins"/>
    <property type="match status" value="1"/>
</dbReference>
<evidence type="ECO:0000259" key="12">
    <source>
        <dbReference type="PROSITE" id="PS00300"/>
    </source>
</evidence>
<evidence type="ECO:0000313" key="13">
    <source>
        <dbReference type="EMBL" id="TKA28771.1"/>
    </source>
</evidence>
<dbReference type="SMART" id="SM00962">
    <property type="entry name" value="SRP54"/>
    <property type="match status" value="1"/>
</dbReference>
<feature type="compositionally biased region" description="Polar residues" evidence="11">
    <location>
        <begin position="329"/>
        <end position="343"/>
    </location>
</feature>
<feature type="domain" description="SRP54-type proteins GTP-binding" evidence="12">
    <location>
        <begin position="661"/>
        <end position="674"/>
    </location>
</feature>